<comment type="caution">
    <text evidence="2">The sequence shown here is derived from an EMBL/GenBank/DDBJ whole genome shotgun (WGS) entry which is preliminary data.</text>
</comment>
<keyword evidence="3" id="KW-1185">Reference proteome</keyword>
<evidence type="ECO:0000313" key="2">
    <source>
        <dbReference type="EMBL" id="GAA1107112.1"/>
    </source>
</evidence>
<proteinExistence type="predicted"/>
<reference evidence="3" key="1">
    <citation type="journal article" date="2019" name="Int. J. Syst. Evol. Microbiol.">
        <title>The Global Catalogue of Microorganisms (GCM) 10K type strain sequencing project: providing services to taxonomists for standard genome sequencing and annotation.</title>
        <authorList>
            <consortium name="The Broad Institute Genomics Platform"/>
            <consortium name="The Broad Institute Genome Sequencing Center for Infectious Disease"/>
            <person name="Wu L."/>
            <person name="Ma J."/>
        </authorList>
    </citation>
    <scope>NUCLEOTIDE SEQUENCE [LARGE SCALE GENOMIC DNA]</scope>
    <source>
        <strain evidence="3">JCM 13008</strain>
    </source>
</reference>
<name>A0ABP4EIU3_9ACTN</name>
<feature type="region of interest" description="Disordered" evidence="1">
    <location>
        <begin position="1"/>
        <end position="22"/>
    </location>
</feature>
<protein>
    <recommendedName>
        <fullName evidence="4">Ferredoxin</fullName>
    </recommendedName>
</protein>
<sequence length="110" mass="12228">MTAEGVAKPRPPRPDVRLDDGPMAPVECSACGACVEVRKSSWDQTSIQWHADALARCEERNNPLPRTERPNRNAFLGCGKLKESVREAAVRGRIEIQDEDPLKINPEGHK</sequence>
<organism evidence="2 3">
    <name type="scientific">Nocardioides dubius</name>
    <dbReference type="NCBI Taxonomy" id="317019"/>
    <lineage>
        <taxon>Bacteria</taxon>
        <taxon>Bacillati</taxon>
        <taxon>Actinomycetota</taxon>
        <taxon>Actinomycetes</taxon>
        <taxon>Propionibacteriales</taxon>
        <taxon>Nocardioidaceae</taxon>
        <taxon>Nocardioides</taxon>
    </lineage>
</organism>
<dbReference type="Proteomes" id="UP001501581">
    <property type="component" value="Unassembled WGS sequence"/>
</dbReference>
<dbReference type="RefSeq" id="WP_415629914.1">
    <property type="nucleotide sequence ID" value="NZ_CBCRZO010000004.1"/>
</dbReference>
<evidence type="ECO:0000313" key="3">
    <source>
        <dbReference type="Proteomes" id="UP001501581"/>
    </source>
</evidence>
<evidence type="ECO:0008006" key="4">
    <source>
        <dbReference type="Google" id="ProtNLM"/>
    </source>
</evidence>
<dbReference type="EMBL" id="BAAALG010000011">
    <property type="protein sequence ID" value="GAA1107112.1"/>
    <property type="molecule type" value="Genomic_DNA"/>
</dbReference>
<evidence type="ECO:0000256" key="1">
    <source>
        <dbReference type="SAM" id="MobiDB-lite"/>
    </source>
</evidence>
<gene>
    <name evidence="2" type="ORF">GCM10009668_28800</name>
</gene>
<accession>A0ABP4EIU3</accession>